<reference evidence="5" key="1">
    <citation type="submission" date="2016-09" db="EMBL/GenBank/DDBJ databases">
        <authorList>
            <person name="Capua I."/>
            <person name="De Benedictis P."/>
            <person name="Joannis T."/>
            <person name="Lombin L.H."/>
            <person name="Cattoli G."/>
        </authorList>
    </citation>
    <scope>NUCLEOTIDE SEQUENCE</scope>
    <source>
        <strain evidence="5">B9</strain>
    </source>
</reference>
<keyword evidence="2" id="KW-0238">DNA-binding</keyword>
<dbReference type="PANTHER" id="PTHR44688">
    <property type="entry name" value="DNA-BINDING TRANSCRIPTIONAL ACTIVATOR DEVR_DOSR"/>
    <property type="match status" value="1"/>
</dbReference>
<gene>
    <name evidence="5" type="ORF">CNECB9_4060001</name>
</gene>
<dbReference type="SUPFAM" id="SSF46894">
    <property type="entry name" value="C-terminal effector domain of the bipartite response regulators"/>
    <property type="match status" value="1"/>
</dbReference>
<protein>
    <recommendedName>
        <fullName evidence="4">HTH luxR-type domain-containing protein</fullName>
    </recommendedName>
</protein>
<dbReference type="PRINTS" id="PR00038">
    <property type="entry name" value="HTHLUXR"/>
</dbReference>
<dbReference type="AlphaFoldDB" id="A0A1K0JF14"/>
<dbReference type="EMBL" id="FMSH01000342">
    <property type="protein sequence ID" value="SCU81399.1"/>
    <property type="molecule type" value="Genomic_DNA"/>
</dbReference>
<evidence type="ECO:0000313" key="5">
    <source>
        <dbReference type="EMBL" id="SCU81399.1"/>
    </source>
</evidence>
<proteinExistence type="predicted"/>
<sequence length="74" mass="8343">MPPADVGKGRLLTPREREILALLEQSMSNKRIALVLNLSVDTVKWNLRQIYAKLNVSRRYDAILVARSAAQRPG</sequence>
<organism evidence="5">
    <name type="scientific">Cupriavidus necator</name>
    <name type="common">Alcaligenes eutrophus</name>
    <name type="synonym">Ralstonia eutropha</name>
    <dbReference type="NCBI Taxonomy" id="106590"/>
    <lineage>
        <taxon>Bacteria</taxon>
        <taxon>Pseudomonadati</taxon>
        <taxon>Pseudomonadota</taxon>
        <taxon>Betaproteobacteria</taxon>
        <taxon>Burkholderiales</taxon>
        <taxon>Burkholderiaceae</taxon>
        <taxon>Cupriavidus</taxon>
    </lineage>
</organism>
<accession>A0A1K0JF14</accession>
<dbReference type="SMART" id="SM00421">
    <property type="entry name" value="HTH_LUXR"/>
    <property type="match status" value="1"/>
</dbReference>
<evidence type="ECO:0000256" key="1">
    <source>
        <dbReference type="ARBA" id="ARBA00023015"/>
    </source>
</evidence>
<feature type="domain" description="HTH luxR-type" evidence="4">
    <location>
        <begin position="5"/>
        <end position="70"/>
    </location>
</feature>
<dbReference type="Pfam" id="PF00196">
    <property type="entry name" value="GerE"/>
    <property type="match status" value="1"/>
</dbReference>
<dbReference type="GO" id="GO:0003677">
    <property type="term" value="F:DNA binding"/>
    <property type="evidence" value="ECO:0007669"/>
    <property type="project" value="UniProtKB-KW"/>
</dbReference>
<name>A0A1K0JF14_CUPNE</name>
<keyword evidence="3" id="KW-0804">Transcription</keyword>
<evidence type="ECO:0000256" key="2">
    <source>
        <dbReference type="ARBA" id="ARBA00023125"/>
    </source>
</evidence>
<dbReference type="InterPro" id="IPR016032">
    <property type="entry name" value="Sig_transdc_resp-reg_C-effctor"/>
</dbReference>
<dbReference type="CDD" id="cd06170">
    <property type="entry name" value="LuxR_C_like"/>
    <property type="match status" value="1"/>
</dbReference>
<keyword evidence="1" id="KW-0805">Transcription regulation</keyword>
<dbReference type="PANTHER" id="PTHR44688:SF16">
    <property type="entry name" value="DNA-BINDING TRANSCRIPTIONAL ACTIVATOR DEVR_DOSR"/>
    <property type="match status" value="1"/>
</dbReference>
<evidence type="ECO:0000256" key="3">
    <source>
        <dbReference type="ARBA" id="ARBA00023163"/>
    </source>
</evidence>
<dbReference type="Gene3D" id="1.10.10.10">
    <property type="entry name" value="Winged helix-like DNA-binding domain superfamily/Winged helix DNA-binding domain"/>
    <property type="match status" value="1"/>
</dbReference>
<evidence type="ECO:0000259" key="4">
    <source>
        <dbReference type="PROSITE" id="PS50043"/>
    </source>
</evidence>
<dbReference type="PROSITE" id="PS50043">
    <property type="entry name" value="HTH_LUXR_2"/>
    <property type="match status" value="1"/>
</dbReference>
<dbReference type="InterPro" id="IPR036388">
    <property type="entry name" value="WH-like_DNA-bd_sf"/>
</dbReference>
<dbReference type="InterPro" id="IPR000792">
    <property type="entry name" value="Tscrpt_reg_LuxR_C"/>
</dbReference>
<dbReference type="GO" id="GO:0006355">
    <property type="term" value="P:regulation of DNA-templated transcription"/>
    <property type="evidence" value="ECO:0007669"/>
    <property type="project" value="InterPro"/>
</dbReference>